<accession>A0A841KDK6</accession>
<name>A0A841KDK6_9GAMM</name>
<dbReference type="RefSeq" id="WP_152569288.1">
    <property type="nucleotide sequence ID" value="NZ_JACHET010000001.1"/>
</dbReference>
<gene>
    <name evidence="2" type="ORF">HNQ86_000601</name>
</gene>
<dbReference type="EMBL" id="JACHET010000001">
    <property type="protein sequence ID" value="MBB6183256.1"/>
    <property type="molecule type" value="Genomic_DNA"/>
</dbReference>
<feature type="compositionally biased region" description="Low complexity" evidence="1">
    <location>
        <begin position="1"/>
        <end position="13"/>
    </location>
</feature>
<feature type="compositionally biased region" description="Polar residues" evidence="1">
    <location>
        <begin position="123"/>
        <end position="135"/>
    </location>
</feature>
<proteinExistence type="predicted"/>
<feature type="compositionally biased region" description="Low complexity" evidence="1">
    <location>
        <begin position="21"/>
        <end position="30"/>
    </location>
</feature>
<dbReference type="AlphaFoldDB" id="A0A841KDK6"/>
<protein>
    <submittedName>
        <fullName evidence="2">Uncharacterized protein</fullName>
    </submittedName>
</protein>
<evidence type="ECO:0000256" key="1">
    <source>
        <dbReference type="SAM" id="MobiDB-lite"/>
    </source>
</evidence>
<feature type="region of interest" description="Disordered" evidence="1">
    <location>
        <begin position="123"/>
        <end position="146"/>
    </location>
</feature>
<sequence>MPKKNSTPTPSSSKKAKKATSKFTASAGKSHVGMPFKQKLAQKKQTISMMKQAVNAVATQHGLPKVTTAKIKRSLNFSHKAFPKGGNVEHGTGLRYHQFSNLTLSNAQHAQSYITDTGLSPMQTTQDWGTPRSNPSLPPPTQMHRSRRGSIVGLAPMPDGSVKAWRLHSLPTSEAIGDSTSTDSSNFAKAFDTHASRMSNPATNSVGKKQPVNSILSDVGKVRFNAQSQKFDFTDVTHAMGVSGSGVDTKHSTPSTQLFKPSIDVAKALGKAGRPEQTYHSEPMAITLHNGSRSTSMEHDSNLVGTFASFPNQVCRQCGDMFQKKVGSHAAITGVPGRPFGGQKPGDMFDKGTGSTVTRAAPMTELVGNKKNQTEVKNIFDYHHQLK</sequence>
<feature type="region of interest" description="Disordered" evidence="1">
    <location>
        <begin position="1"/>
        <end position="31"/>
    </location>
</feature>
<reference evidence="2 3" key="1">
    <citation type="submission" date="2020-08" db="EMBL/GenBank/DDBJ databases">
        <title>Genomic Encyclopedia of Type Strains, Phase IV (KMG-IV): sequencing the most valuable type-strain genomes for metagenomic binning, comparative biology and taxonomic classification.</title>
        <authorList>
            <person name="Goeker M."/>
        </authorList>
    </citation>
    <scope>NUCLEOTIDE SEQUENCE [LARGE SCALE GENOMIC DNA]</scope>
    <source>
        <strain evidence="2 3">DSM 107085</strain>
    </source>
</reference>
<dbReference type="OrthoDB" id="5950994at2"/>
<evidence type="ECO:0000313" key="2">
    <source>
        <dbReference type="EMBL" id="MBB6183256.1"/>
    </source>
</evidence>
<organism evidence="2 3">
    <name type="scientific">Oleiagrimonas soli</name>
    <dbReference type="NCBI Taxonomy" id="1543381"/>
    <lineage>
        <taxon>Bacteria</taxon>
        <taxon>Pseudomonadati</taxon>
        <taxon>Pseudomonadota</taxon>
        <taxon>Gammaproteobacteria</taxon>
        <taxon>Lysobacterales</taxon>
        <taxon>Rhodanobacteraceae</taxon>
        <taxon>Oleiagrimonas</taxon>
    </lineage>
</organism>
<evidence type="ECO:0000313" key="3">
    <source>
        <dbReference type="Proteomes" id="UP000560000"/>
    </source>
</evidence>
<dbReference type="Proteomes" id="UP000560000">
    <property type="component" value="Unassembled WGS sequence"/>
</dbReference>
<comment type="caution">
    <text evidence="2">The sequence shown here is derived from an EMBL/GenBank/DDBJ whole genome shotgun (WGS) entry which is preliminary data.</text>
</comment>